<proteinExistence type="predicted"/>
<evidence type="ECO:0000256" key="1">
    <source>
        <dbReference type="ARBA" id="ARBA00004370"/>
    </source>
</evidence>
<comment type="subcellular location">
    <subcellularLocation>
        <location evidence="1">Membrane</location>
    </subcellularLocation>
</comment>
<reference evidence="9" key="1">
    <citation type="submission" date="2025-08" db="UniProtKB">
        <authorList>
            <consortium name="RefSeq"/>
        </authorList>
    </citation>
    <scope>IDENTIFICATION</scope>
</reference>
<keyword evidence="8" id="KW-1185">Reference proteome</keyword>
<dbReference type="PROSITE" id="PS50262">
    <property type="entry name" value="G_PROTEIN_RECEP_F1_2"/>
    <property type="match status" value="1"/>
</dbReference>
<protein>
    <submittedName>
        <fullName evidence="9">Odorant receptor 131-2-like</fullName>
    </submittedName>
</protein>
<evidence type="ECO:0000259" key="7">
    <source>
        <dbReference type="PROSITE" id="PS50262"/>
    </source>
</evidence>
<dbReference type="KEGG" id="bspl:114868940"/>
<keyword evidence="2 5" id="KW-0812">Transmembrane</keyword>
<gene>
    <name evidence="9" type="primary">LOC114868940</name>
</gene>
<dbReference type="PANTHER" id="PTHR26451">
    <property type="entry name" value="G_PROTEIN_RECEP_F1_2 DOMAIN-CONTAINING PROTEIN"/>
    <property type="match status" value="1"/>
</dbReference>
<dbReference type="CDD" id="cd00637">
    <property type="entry name" value="7tm_classA_rhodopsin-like"/>
    <property type="match status" value="1"/>
</dbReference>
<dbReference type="OrthoDB" id="5967704at2759"/>
<dbReference type="GeneID" id="114868940"/>
<evidence type="ECO:0000256" key="5">
    <source>
        <dbReference type="SAM" id="Phobius"/>
    </source>
</evidence>
<dbReference type="GO" id="GO:0016020">
    <property type="term" value="C:membrane"/>
    <property type="evidence" value="ECO:0007669"/>
    <property type="project" value="UniProtKB-SubCell"/>
</dbReference>
<dbReference type="InParanoid" id="A0A6P7P839"/>
<dbReference type="GO" id="GO:0004984">
    <property type="term" value="F:olfactory receptor activity"/>
    <property type="evidence" value="ECO:0007669"/>
    <property type="project" value="TreeGrafter"/>
</dbReference>
<sequence length="335" mass="37345">MSLLLWFIYHLCFLKMSSVNQSEQQEQGAVERLLFSTATGIPCCIFLLINGTMLFTLRSKAVFRDTSRYVLLYNLLLADTAQMACSQLMYVLAACGATLTYPECGVLNLLGKLTSDISPLTLLVMSVERYVAVCFPLRHASIITSRSTGAAIGGVWAVGLLNVLTRGLLMFRFASQHLPSLQMSEVCSEVALLVEPVTNTYNNVYTYLVFVSATAAITWSYVGVMVAARSASADKASAHKARVTLLLHLVQLGFTLSSTINILIIRLLSVSFQRLVIVRIRSVLYMLNYMLPRCLISLIYGLRDQTIRPVLIYHLCCKIKLYESQVKVLGWIRNK</sequence>
<evidence type="ECO:0000256" key="4">
    <source>
        <dbReference type="ARBA" id="ARBA00023136"/>
    </source>
</evidence>
<dbReference type="GO" id="GO:0005549">
    <property type="term" value="F:odorant binding"/>
    <property type="evidence" value="ECO:0007669"/>
    <property type="project" value="TreeGrafter"/>
</dbReference>
<keyword evidence="3 5" id="KW-1133">Transmembrane helix</keyword>
<feature type="transmembrane region" description="Helical" evidence="5">
    <location>
        <begin position="204"/>
        <end position="224"/>
    </location>
</feature>
<dbReference type="AlphaFoldDB" id="A0A6P7P839"/>
<dbReference type="InterPro" id="IPR017452">
    <property type="entry name" value="GPCR_Rhodpsn_7TM"/>
</dbReference>
<dbReference type="PANTHER" id="PTHR26451:SF866">
    <property type="entry name" value="ODORANT RECEPTOR-RELATED"/>
    <property type="match status" value="1"/>
</dbReference>
<dbReference type="FunFam" id="1.20.1070.10:FF:000096">
    <property type="entry name" value="Odorant receptor 131-2"/>
    <property type="match status" value="1"/>
</dbReference>
<dbReference type="SUPFAM" id="SSF81321">
    <property type="entry name" value="Family A G protein-coupled receptor-like"/>
    <property type="match status" value="1"/>
</dbReference>
<evidence type="ECO:0000313" key="9">
    <source>
        <dbReference type="RefSeq" id="XP_029028446.1"/>
    </source>
</evidence>
<evidence type="ECO:0000313" key="8">
    <source>
        <dbReference type="Proteomes" id="UP000515150"/>
    </source>
</evidence>
<feature type="transmembrane region" description="Helical" evidence="5">
    <location>
        <begin position="32"/>
        <end position="57"/>
    </location>
</feature>
<feature type="transmembrane region" description="Helical" evidence="5">
    <location>
        <begin position="149"/>
        <end position="174"/>
    </location>
</feature>
<evidence type="ECO:0000256" key="2">
    <source>
        <dbReference type="ARBA" id="ARBA00022692"/>
    </source>
</evidence>
<name>A0A6P7P839_BETSP</name>
<dbReference type="InterPro" id="IPR000276">
    <property type="entry name" value="GPCR_Rhodpsn"/>
</dbReference>
<keyword evidence="6" id="KW-0732">Signal</keyword>
<evidence type="ECO:0000256" key="6">
    <source>
        <dbReference type="SAM" id="SignalP"/>
    </source>
</evidence>
<dbReference type="Proteomes" id="UP000515150">
    <property type="component" value="Chromosome 14"/>
</dbReference>
<feature type="signal peptide" evidence="6">
    <location>
        <begin position="1"/>
        <end position="18"/>
    </location>
</feature>
<accession>A0A6P7P839</accession>
<feature type="domain" description="G-protein coupled receptors family 1 profile" evidence="7">
    <location>
        <begin position="49"/>
        <end position="300"/>
    </location>
</feature>
<dbReference type="FunCoup" id="A0A6P7P839">
    <property type="interactions" value="9"/>
</dbReference>
<dbReference type="InterPro" id="IPR052921">
    <property type="entry name" value="GPCR1_Superfamily_Member"/>
</dbReference>
<dbReference type="Pfam" id="PF00001">
    <property type="entry name" value="7tm_1"/>
    <property type="match status" value="1"/>
</dbReference>
<feature type="transmembrane region" description="Helical" evidence="5">
    <location>
        <begin position="245"/>
        <end position="268"/>
    </location>
</feature>
<evidence type="ECO:0000256" key="3">
    <source>
        <dbReference type="ARBA" id="ARBA00022989"/>
    </source>
</evidence>
<organism evidence="8 9">
    <name type="scientific">Betta splendens</name>
    <name type="common">Siamese fighting fish</name>
    <dbReference type="NCBI Taxonomy" id="158456"/>
    <lineage>
        <taxon>Eukaryota</taxon>
        <taxon>Metazoa</taxon>
        <taxon>Chordata</taxon>
        <taxon>Craniata</taxon>
        <taxon>Vertebrata</taxon>
        <taxon>Euteleostomi</taxon>
        <taxon>Actinopterygii</taxon>
        <taxon>Neopterygii</taxon>
        <taxon>Teleostei</taxon>
        <taxon>Neoteleostei</taxon>
        <taxon>Acanthomorphata</taxon>
        <taxon>Anabantaria</taxon>
        <taxon>Anabantiformes</taxon>
        <taxon>Anabantoidei</taxon>
        <taxon>Osphronemidae</taxon>
        <taxon>Betta</taxon>
    </lineage>
</organism>
<dbReference type="Gene3D" id="1.20.1070.10">
    <property type="entry name" value="Rhodopsin 7-helix transmembrane proteins"/>
    <property type="match status" value="1"/>
</dbReference>
<dbReference type="GO" id="GO:0004930">
    <property type="term" value="F:G protein-coupled receptor activity"/>
    <property type="evidence" value="ECO:0007669"/>
    <property type="project" value="InterPro"/>
</dbReference>
<keyword evidence="4 5" id="KW-0472">Membrane</keyword>
<dbReference type="RefSeq" id="XP_029028446.1">
    <property type="nucleotide sequence ID" value="XM_029172613.3"/>
</dbReference>
<feature type="chain" id="PRO_5027770185" evidence="6">
    <location>
        <begin position="19"/>
        <end position="335"/>
    </location>
</feature>
<feature type="transmembrane region" description="Helical" evidence="5">
    <location>
        <begin position="69"/>
        <end position="93"/>
    </location>
</feature>